<evidence type="ECO:0000313" key="4">
    <source>
        <dbReference type="Proteomes" id="UP000070444"/>
    </source>
</evidence>
<reference evidence="3 4" key="1">
    <citation type="journal article" date="2015" name="Genome Biol. Evol.">
        <title>Phylogenomic analyses indicate that early fungi evolved digesting cell walls of algal ancestors of land plants.</title>
        <authorList>
            <person name="Chang Y."/>
            <person name="Wang S."/>
            <person name="Sekimoto S."/>
            <person name="Aerts A.L."/>
            <person name="Choi C."/>
            <person name="Clum A."/>
            <person name="LaButti K.M."/>
            <person name="Lindquist E.A."/>
            <person name="Yee Ngan C."/>
            <person name="Ohm R.A."/>
            <person name="Salamov A.A."/>
            <person name="Grigoriev I.V."/>
            <person name="Spatafora J.W."/>
            <person name="Berbee M.L."/>
        </authorList>
    </citation>
    <scope>NUCLEOTIDE SEQUENCE [LARGE SCALE GENOMIC DNA]</scope>
    <source>
        <strain evidence="3 4">NRRL 28638</strain>
    </source>
</reference>
<dbReference type="Proteomes" id="UP000070444">
    <property type="component" value="Unassembled WGS sequence"/>
</dbReference>
<dbReference type="STRING" id="796925.A0A137PHM5"/>
<dbReference type="AlphaFoldDB" id="A0A137PHM5"/>
<dbReference type="GO" id="GO:0000439">
    <property type="term" value="C:transcription factor TFIIH core complex"/>
    <property type="evidence" value="ECO:0007669"/>
    <property type="project" value="InterPro"/>
</dbReference>
<dbReference type="InterPro" id="IPR035925">
    <property type="entry name" value="BSD_dom_sf"/>
</dbReference>
<dbReference type="Pfam" id="PF03909">
    <property type="entry name" value="BSD"/>
    <property type="match status" value="1"/>
</dbReference>
<dbReference type="InterPro" id="IPR027079">
    <property type="entry name" value="Tfb1/GTF2H1"/>
</dbReference>
<name>A0A137PHM5_CONC2</name>
<dbReference type="GO" id="GO:0006351">
    <property type="term" value="P:DNA-templated transcription"/>
    <property type="evidence" value="ECO:0007669"/>
    <property type="project" value="InterPro"/>
</dbReference>
<feature type="domain" description="BSD" evidence="2">
    <location>
        <begin position="85"/>
        <end position="138"/>
    </location>
</feature>
<evidence type="ECO:0000256" key="1">
    <source>
        <dbReference type="SAM" id="MobiDB-lite"/>
    </source>
</evidence>
<sequence>MDFIRHNQIKAQFSSQPPKCLLKIDYLESGSSSNTSIVFLFKAFEFREKLIQLIAPVVKKDDKSNQDEASKASSRNPEDSVPKPDISKMRVDEQSKLISPIEIKIRRALLAKNAPLADLHRELVISGVLSEEEFWENRKNQLDDQLIQLTQPKAQSSGWVDIKAETNEGQGSKYTLTPEIIHSIFLQHPLVQKAYDEHVPANMSEESFWKRYFGSRYFHRNLNASQSGQSTSDDLFDKLLEQDDADAQSAASKFDHNKINRLVDLEASSGDRPDTGNRPDFTMVPGTDNKSLSLIRQFNQHSQQVLRNAKRRRNEEEALTQEKFYNEATLIEDLTAKKPVLEAPLRIESNSQYSQNHNQSDIEKQLTEQQNRRQKSREFLNNNRQHFGYPVNKYWHSKANRIASDHLTSIVNKKANQASRHLNTEKISLPPDVLAQASKEFETITELLRHFWTSLSCAPTAERSHKLERITSNIKTKDRSLREWVAKMKESEKPNQALYKYLIPLFNNTARAFKVYKTLTRNKPTPTN</sequence>
<feature type="compositionally biased region" description="Low complexity" evidence="1">
    <location>
        <begin position="349"/>
        <end position="359"/>
    </location>
</feature>
<dbReference type="OrthoDB" id="360521at2759"/>
<protein>
    <recommendedName>
        <fullName evidence="2">BSD domain-containing protein</fullName>
    </recommendedName>
</protein>
<feature type="compositionally biased region" description="Basic and acidic residues" evidence="1">
    <location>
        <begin position="266"/>
        <end position="277"/>
    </location>
</feature>
<feature type="domain" description="BSD" evidence="2">
    <location>
        <begin position="179"/>
        <end position="220"/>
    </location>
</feature>
<feature type="region of interest" description="Disordered" evidence="1">
    <location>
        <begin position="62"/>
        <end position="89"/>
    </location>
</feature>
<dbReference type="PROSITE" id="PS50858">
    <property type="entry name" value="BSD"/>
    <property type="match status" value="2"/>
</dbReference>
<dbReference type="SMART" id="SM00751">
    <property type="entry name" value="BSD"/>
    <property type="match status" value="2"/>
</dbReference>
<accession>A0A137PHM5</accession>
<evidence type="ECO:0000259" key="2">
    <source>
        <dbReference type="PROSITE" id="PS50858"/>
    </source>
</evidence>
<gene>
    <name evidence="3" type="ORF">CONCODRAFT_76878</name>
</gene>
<dbReference type="Gene3D" id="1.10.3970.10">
    <property type="entry name" value="BSD domain"/>
    <property type="match status" value="1"/>
</dbReference>
<dbReference type="GO" id="GO:0006289">
    <property type="term" value="P:nucleotide-excision repair"/>
    <property type="evidence" value="ECO:0007669"/>
    <property type="project" value="InterPro"/>
</dbReference>
<evidence type="ECO:0000313" key="3">
    <source>
        <dbReference type="EMBL" id="KXN74506.1"/>
    </source>
</evidence>
<organism evidence="3 4">
    <name type="scientific">Conidiobolus coronatus (strain ATCC 28846 / CBS 209.66 / NRRL 28638)</name>
    <name type="common">Delacroixia coronata</name>
    <dbReference type="NCBI Taxonomy" id="796925"/>
    <lineage>
        <taxon>Eukaryota</taxon>
        <taxon>Fungi</taxon>
        <taxon>Fungi incertae sedis</taxon>
        <taxon>Zoopagomycota</taxon>
        <taxon>Entomophthoromycotina</taxon>
        <taxon>Entomophthoromycetes</taxon>
        <taxon>Entomophthorales</taxon>
        <taxon>Ancylistaceae</taxon>
        <taxon>Conidiobolus</taxon>
    </lineage>
</organism>
<feature type="region of interest" description="Disordered" evidence="1">
    <location>
        <begin position="349"/>
        <end position="382"/>
    </location>
</feature>
<dbReference type="PANTHER" id="PTHR12856">
    <property type="entry name" value="TRANSCRIPTION INITIATION FACTOR IIH-RELATED"/>
    <property type="match status" value="1"/>
</dbReference>
<dbReference type="Gene3D" id="6.10.140.1200">
    <property type="match status" value="1"/>
</dbReference>
<dbReference type="SUPFAM" id="SSF140383">
    <property type="entry name" value="BSD domain-like"/>
    <property type="match status" value="2"/>
</dbReference>
<dbReference type="InterPro" id="IPR005607">
    <property type="entry name" value="BSD_dom"/>
</dbReference>
<feature type="region of interest" description="Disordered" evidence="1">
    <location>
        <begin position="266"/>
        <end position="286"/>
    </location>
</feature>
<dbReference type="OMA" id="FWKRYFE"/>
<proteinExistence type="predicted"/>
<dbReference type="EMBL" id="KQ964423">
    <property type="protein sequence ID" value="KXN74506.1"/>
    <property type="molecule type" value="Genomic_DNA"/>
</dbReference>
<keyword evidence="4" id="KW-1185">Reference proteome</keyword>